<keyword evidence="1" id="KW-0175">Coiled coil</keyword>
<feature type="coiled-coil region" evidence="1">
    <location>
        <begin position="309"/>
        <end position="336"/>
    </location>
</feature>
<reference evidence="2 3" key="1">
    <citation type="submission" date="2023-02" db="EMBL/GenBank/DDBJ databases">
        <title>Genome Sequence of L. cardiaca H63T.</title>
        <authorList>
            <person name="Lopez A.E."/>
            <person name="Cianciotto N.P."/>
        </authorList>
    </citation>
    <scope>NUCLEOTIDE SEQUENCE [LARGE SCALE GENOMIC DNA]</scope>
    <source>
        <strain evidence="2 3">H63</strain>
    </source>
</reference>
<evidence type="ECO:0000313" key="2">
    <source>
        <dbReference type="EMBL" id="WED43576.1"/>
    </source>
</evidence>
<name>A0ABY8AV00_9GAMM</name>
<evidence type="ECO:0008006" key="4">
    <source>
        <dbReference type="Google" id="ProtNLM"/>
    </source>
</evidence>
<proteinExistence type="predicted"/>
<keyword evidence="3" id="KW-1185">Reference proteome</keyword>
<dbReference type="Proteomes" id="UP001222087">
    <property type="component" value="Chromosome"/>
</dbReference>
<organism evidence="2 3">
    <name type="scientific">Legionella cardiaca</name>
    <dbReference type="NCBI Taxonomy" id="1071983"/>
    <lineage>
        <taxon>Bacteria</taxon>
        <taxon>Pseudomonadati</taxon>
        <taxon>Pseudomonadota</taxon>
        <taxon>Gammaproteobacteria</taxon>
        <taxon>Legionellales</taxon>
        <taxon>Legionellaceae</taxon>
        <taxon>Legionella</taxon>
    </lineage>
</organism>
<accession>A0ABY8AV00</accession>
<evidence type="ECO:0000313" key="3">
    <source>
        <dbReference type="Proteomes" id="UP001222087"/>
    </source>
</evidence>
<protein>
    <recommendedName>
        <fullName evidence="4">Coiled-coil protein</fullName>
    </recommendedName>
</protein>
<evidence type="ECO:0000256" key="1">
    <source>
        <dbReference type="SAM" id="Coils"/>
    </source>
</evidence>
<dbReference type="RefSeq" id="WP_275089386.1">
    <property type="nucleotide sequence ID" value="NZ_CP119078.1"/>
</dbReference>
<dbReference type="EMBL" id="CP119078">
    <property type="protein sequence ID" value="WED43576.1"/>
    <property type="molecule type" value="Genomic_DNA"/>
</dbReference>
<sequence length="495" mass="56466">MIKVNIWFSTANVFGKRIKSAIGSFFAGTFDENAGHVNFTFTALEGSATFDKLEKNQEGFRVEKTMMLVGEKRTNLSVKGPTQGSLKFWQNRRERANILTYSFWPEQTPSAASAMQDLLHLAHLAPPSKGTKSEMHSHEEDMVCESTKRDITDINHRINLKKKGIISPLQQEKNKNMQIYYEAEKLEVALEEKMQCQEKIGKKKELVEELVKKKQTLTEQYSLQESELLLQQTLLEKQQREKLSNKKFITLALNYMANIRKPDDKTLQERTRLQAQLSSIDSEITEIGQKLTTLASTLERLGVTHGDAINDIDNQLQAAMTDINRYQNVLQECEKLIDGRTISKATGLRARYKQGVDLIQREEQYEYSNKKTQGVGAEYSVELPTKSSGLPYYLDDDLVLEAMSVEQKKNYSLILRNCAVSAKICLLAGLQPIKEDLIAKAGFKEKDFRIQKPETPKSMRTWLKKLEKGLDHLNKLEAQAKVQRESNPADNSFCI</sequence>
<gene>
    <name evidence="2" type="ORF">PXX05_02020</name>
</gene>
<feature type="coiled-coil region" evidence="1">
    <location>
        <begin position="200"/>
        <end position="227"/>
    </location>
</feature>